<dbReference type="Pfam" id="PF00963">
    <property type="entry name" value="Cohesin"/>
    <property type="match status" value="1"/>
</dbReference>
<dbReference type="SUPFAM" id="SSF49384">
    <property type="entry name" value="Carbohydrate-binding domain"/>
    <property type="match status" value="1"/>
</dbReference>
<evidence type="ECO:0000313" key="4">
    <source>
        <dbReference type="Proteomes" id="UP000190626"/>
    </source>
</evidence>
<feature type="chain" id="PRO_5039133750" description="SLH domain-containing protein" evidence="1">
    <location>
        <begin position="29"/>
        <end position="348"/>
    </location>
</feature>
<feature type="domain" description="SLH" evidence="2">
    <location>
        <begin position="164"/>
        <end position="227"/>
    </location>
</feature>
<dbReference type="GO" id="GO:0030246">
    <property type="term" value="F:carbohydrate binding"/>
    <property type="evidence" value="ECO:0007669"/>
    <property type="project" value="InterPro"/>
</dbReference>
<reference evidence="4" key="1">
    <citation type="submission" date="2016-07" db="EMBL/GenBank/DDBJ databases">
        <authorList>
            <person name="Florea S."/>
            <person name="Webb J.S."/>
            <person name="Jaromczyk J."/>
            <person name="Schardl C.L."/>
        </authorList>
    </citation>
    <scope>NUCLEOTIDE SEQUENCE [LARGE SCALE GENOMIC DNA]</scope>
    <source>
        <strain evidence="4">CY1</strain>
    </source>
</reference>
<dbReference type="GO" id="GO:0000272">
    <property type="term" value="P:polysaccharide catabolic process"/>
    <property type="evidence" value="ECO:0007669"/>
    <property type="project" value="InterPro"/>
</dbReference>
<comment type="caution">
    <text evidence="3">The sequence shown here is derived from an EMBL/GenBank/DDBJ whole genome shotgun (WGS) entry which is preliminary data.</text>
</comment>
<dbReference type="InterPro" id="IPR002102">
    <property type="entry name" value="Cohesin_dom"/>
</dbReference>
<organism evidence="3 4">
    <name type="scientific">Paenibacillus ferrarius</name>
    <dbReference type="NCBI Taxonomy" id="1469647"/>
    <lineage>
        <taxon>Bacteria</taxon>
        <taxon>Bacillati</taxon>
        <taxon>Bacillota</taxon>
        <taxon>Bacilli</taxon>
        <taxon>Bacillales</taxon>
        <taxon>Paenibacillaceae</taxon>
        <taxon>Paenibacillus</taxon>
    </lineage>
</organism>
<feature type="domain" description="SLH" evidence="2">
    <location>
        <begin position="291"/>
        <end position="348"/>
    </location>
</feature>
<feature type="signal peptide" evidence="1">
    <location>
        <begin position="1"/>
        <end position="28"/>
    </location>
</feature>
<dbReference type="AlphaFoldDB" id="A0A1V4HMY9"/>
<proteinExistence type="predicted"/>
<dbReference type="InterPro" id="IPR001119">
    <property type="entry name" value="SLH_dom"/>
</dbReference>
<feature type="domain" description="SLH" evidence="2">
    <location>
        <begin position="228"/>
        <end position="286"/>
    </location>
</feature>
<dbReference type="CDD" id="cd08547">
    <property type="entry name" value="Type_II_cohesin"/>
    <property type="match status" value="1"/>
</dbReference>
<dbReference type="STRING" id="1469647.BC351_22140"/>
<dbReference type="Gene3D" id="2.60.40.680">
    <property type="match status" value="1"/>
</dbReference>
<accession>A0A1V4HMY9</accession>
<keyword evidence="4" id="KW-1185">Reference proteome</keyword>
<dbReference type="InterPro" id="IPR008965">
    <property type="entry name" value="CBM2/CBM3_carb-bd_dom_sf"/>
</dbReference>
<dbReference type="EMBL" id="MBTG01000008">
    <property type="protein sequence ID" value="OPH59031.1"/>
    <property type="molecule type" value="Genomic_DNA"/>
</dbReference>
<dbReference type="Pfam" id="PF00395">
    <property type="entry name" value="SLH"/>
    <property type="match status" value="3"/>
</dbReference>
<sequence>MGLRRWLTSSMMLFFLTSMILTSVSAAASEISEAPAYAMKISNKSVTKGDTIEVLIQGSHLKDVYAFEVNLVYDPTRLKLKDAKTDIPGFSVNPIIKDTNIQLAHTQVGKAKGLNGEQQLFKIHLEAIRSGNVELMLSSVKVVDSALASSALQIDSKLSLAILSQYRFDDLDDFDWAISAIEALAAKGIVTGTAERMFSPASSVTRADFVLLLMRTLQLKGTTEHQFEDVQDGLYYAEPLAAARSLGIVEGDESNNFHPKESLTREDMVVLTNRALRASNHLSTHSSLSVLETFNDYSSISDYAADSVADFVQLGLLEGYSNGIHPKETSNRAQAAMLISKIVAFLGK</sequence>
<evidence type="ECO:0000313" key="3">
    <source>
        <dbReference type="EMBL" id="OPH59031.1"/>
    </source>
</evidence>
<dbReference type="Proteomes" id="UP000190626">
    <property type="component" value="Unassembled WGS sequence"/>
</dbReference>
<evidence type="ECO:0000259" key="2">
    <source>
        <dbReference type="PROSITE" id="PS51272"/>
    </source>
</evidence>
<gene>
    <name evidence="3" type="ORF">BC351_22140</name>
</gene>
<evidence type="ECO:0000256" key="1">
    <source>
        <dbReference type="SAM" id="SignalP"/>
    </source>
</evidence>
<keyword evidence="1" id="KW-0732">Signal</keyword>
<protein>
    <recommendedName>
        <fullName evidence="2">SLH domain-containing protein</fullName>
    </recommendedName>
</protein>
<dbReference type="PROSITE" id="PS51272">
    <property type="entry name" value="SLH"/>
    <property type="match status" value="3"/>
</dbReference>
<name>A0A1V4HMY9_9BACL</name>
<dbReference type="RefSeq" id="WP_079411489.1">
    <property type="nucleotide sequence ID" value="NZ_MBTG01000008.1"/>
</dbReference>
<dbReference type="OrthoDB" id="504962at2"/>